<evidence type="ECO:0000259" key="9">
    <source>
        <dbReference type="Pfam" id="PF02803"/>
    </source>
</evidence>
<dbReference type="PIRSF" id="PIRSF000429">
    <property type="entry name" value="Ac-CoA_Ac_transf"/>
    <property type="match status" value="1"/>
</dbReference>
<evidence type="ECO:0000256" key="2">
    <source>
        <dbReference type="ARBA" id="ARBA00012705"/>
    </source>
</evidence>
<dbReference type="InterPro" id="IPR020617">
    <property type="entry name" value="Thiolase_C"/>
</dbReference>
<keyword evidence="3 6" id="KW-0808">Transferase</keyword>
<evidence type="ECO:0000256" key="7">
    <source>
        <dbReference type="SAM" id="MobiDB-lite"/>
    </source>
</evidence>
<dbReference type="Pfam" id="PF02803">
    <property type="entry name" value="Thiolase_C"/>
    <property type="match status" value="1"/>
</dbReference>
<evidence type="ECO:0000313" key="11">
    <source>
        <dbReference type="Proteomes" id="UP000267164"/>
    </source>
</evidence>
<dbReference type="OrthoDB" id="4440515at2"/>
<evidence type="ECO:0000313" key="10">
    <source>
        <dbReference type="EMBL" id="AYF74583.1"/>
    </source>
</evidence>
<dbReference type="EC" id="2.3.1.9" evidence="2"/>
<evidence type="ECO:0000256" key="3">
    <source>
        <dbReference type="ARBA" id="ARBA00022679"/>
    </source>
</evidence>
<evidence type="ECO:0000256" key="1">
    <source>
        <dbReference type="ARBA" id="ARBA00010982"/>
    </source>
</evidence>
<gene>
    <name evidence="10" type="ORF">D7D52_12725</name>
</gene>
<proteinExistence type="inferred from homology"/>
<dbReference type="PANTHER" id="PTHR18919:SF107">
    <property type="entry name" value="ACETYL-COA ACETYLTRANSFERASE, CYTOSOLIC"/>
    <property type="match status" value="1"/>
</dbReference>
<feature type="region of interest" description="Disordered" evidence="7">
    <location>
        <begin position="425"/>
        <end position="454"/>
    </location>
</feature>
<feature type="domain" description="Thiolase C-terminal" evidence="9">
    <location>
        <begin position="319"/>
        <end position="423"/>
    </location>
</feature>
<sequence>MRVRREPVMRRAAIVMPMRTPVGMTGGALATVPPHRLAGTVIAAVLGRTGLDPARVDQFVTAVPDSQAIRPALAHCGLSPELADFALGDGPGSGLRALITAAMMVRSGTADVVLTLGADHPVVEHPCATAGFAPQPTSVPFGPTSSAASRGTAGPSTDEQIALWASMKPSRAQSNSPRLEDLAREHGLTRADADDYAAASHRRAARAHRQGRFGQEIAPVVVLADPGDPHSGVVSLVDRDESLRDDVSARAFAALPPFHPGGATTLGNSSIRTVAASACLVVAEERLTDLGLEPLAFLIDWTNTAAPSNPSEPSTRTETIPTAAAAAKSLWRSGFDLSDLPLLEIEETSAVEVLAAARALNLPDGDHDRLNVHGGSIALGEPGGAAGLRMVTTLLHELSRRDGNLALAATPTGPHTALAALFESPESDPISVTPRGARFRGAGNRRPPKGRHRN</sequence>
<keyword evidence="11" id="KW-1185">Reference proteome</keyword>
<accession>A0A386ZBQ2</accession>
<comment type="similarity">
    <text evidence="1 6">Belongs to the thiolase-like superfamily. Thiolase family.</text>
</comment>
<dbReference type="GO" id="GO:0006635">
    <property type="term" value="P:fatty acid beta-oxidation"/>
    <property type="evidence" value="ECO:0007669"/>
    <property type="project" value="TreeGrafter"/>
</dbReference>
<feature type="domain" description="Thiolase N-terminal" evidence="8">
    <location>
        <begin position="13"/>
        <end position="284"/>
    </location>
</feature>
<dbReference type="SUPFAM" id="SSF53901">
    <property type="entry name" value="Thiolase-like"/>
    <property type="match status" value="2"/>
</dbReference>
<protein>
    <recommendedName>
        <fullName evidence="5">Probable acetyl-CoA acetyltransferase</fullName>
        <ecNumber evidence="2">2.3.1.9</ecNumber>
    </recommendedName>
</protein>
<evidence type="ECO:0000256" key="5">
    <source>
        <dbReference type="ARBA" id="ARBA00040529"/>
    </source>
</evidence>
<dbReference type="InterPro" id="IPR016039">
    <property type="entry name" value="Thiolase-like"/>
</dbReference>
<dbReference type="EMBL" id="CP032568">
    <property type="protein sequence ID" value="AYF74583.1"/>
    <property type="molecule type" value="Genomic_DNA"/>
</dbReference>
<feature type="compositionally biased region" description="Low complexity" evidence="7">
    <location>
        <begin position="434"/>
        <end position="445"/>
    </location>
</feature>
<dbReference type="Proteomes" id="UP000267164">
    <property type="component" value="Chromosome"/>
</dbReference>
<evidence type="ECO:0000259" key="8">
    <source>
        <dbReference type="Pfam" id="PF00108"/>
    </source>
</evidence>
<dbReference type="InterPro" id="IPR002155">
    <property type="entry name" value="Thiolase"/>
</dbReference>
<dbReference type="PANTHER" id="PTHR18919">
    <property type="entry name" value="ACETYL-COA C-ACYLTRANSFERASE"/>
    <property type="match status" value="1"/>
</dbReference>
<reference evidence="10 11" key="1">
    <citation type="submission" date="2018-09" db="EMBL/GenBank/DDBJ databases">
        <title>Nocardia yunnanensis sp. nov., an actinomycete isolated from a soil sample.</title>
        <authorList>
            <person name="Zhang J."/>
        </authorList>
    </citation>
    <scope>NUCLEOTIDE SEQUENCE [LARGE SCALE GENOMIC DNA]</scope>
    <source>
        <strain evidence="10 11">CFHS0054</strain>
    </source>
</reference>
<feature type="region of interest" description="Disordered" evidence="7">
    <location>
        <begin position="135"/>
        <end position="157"/>
    </location>
</feature>
<organism evidence="10 11">
    <name type="scientific">Nocardia yunnanensis</name>
    <dbReference type="NCBI Taxonomy" id="2382165"/>
    <lineage>
        <taxon>Bacteria</taxon>
        <taxon>Bacillati</taxon>
        <taxon>Actinomycetota</taxon>
        <taxon>Actinomycetes</taxon>
        <taxon>Mycobacteriales</taxon>
        <taxon>Nocardiaceae</taxon>
        <taxon>Nocardia</taxon>
    </lineage>
</organism>
<dbReference type="Gene3D" id="3.40.47.10">
    <property type="match status" value="1"/>
</dbReference>
<dbReference type="AlphaFoldDB" id="A0A386ZBQ2"/>
<dbReference type="Pfam" id="PF00108">
    <property type="entry name" value="Thiolase_N"/>
    <property type="match status" value="1"/>
</dbReference>
<name>A0A386ZBQ2_9NOCA</name>
<dbReference type="InterPro" id="IPR020616">
    <property type="entry name" value="Thiolase_N"/>
</dbReference>
<evidence type="ECO:0000256" key="6">
    <source>
        <dbReference type="RuleBase" id="RU003557"/>
    </source>
</evidence>
<evidence type="ECO:0000256" key="4">
    <source>
        <dbReference type="ARBA" id="ARBA00023315"/>
    </source>
</evidence>
<dbReference type="KEGG" id="nyu:D7D52_12725"/>
<dbReference type="GO" id="GO:0003985">
    <property type="term" value="F:acetyl-CoA C-acetyltransferase activity"/>
    <property type="evidence" value="ECO:0007669"/>
    <property type="project" value="UniProtKB-EC"/>
</dbReference>
<keyword evidence="4 6" id="KW-0012">Acyltransferase</keyword>